<keyword evidence="1" id="KW-0472">Membrane</keyword>
<dbReference type="Proteomes" id="UP000507470">
    <property type="component" value="Unassembled WGS sequence"/>
</dbReference>
<keyword evidence="1" id="KW-1133">Transmembrane helix</keyword>
<name>A0A6J8AV36_MYTCO</name>
<evidence type="ECO:0000256" key="1">
    <source>
        <dbReference type="SAM" id="Phobius"/>
    </source>
</evidence>
<dbReference type="Gene3D" id="2.170.300.10">
    <property type="entry name" value="Tie2 ligand-binding domain superfamily"/>
    <property type="match status" value="1"/>
</dbReference>
<reference evidence="2 3" key="1">
    <citation type="submission" date="2020-06" db="EMBL/GenBank/DDBJ databases">
        <authorList>
            <person name="Li R."/>
            <person name="Bekaert M."/>
        </authorList>
    </citation>
    <scope>NUCLEOTIDE SEQUENCE [LARGE SCALE GENOMIC DNA]</scope>
    <source>
        <strain evidence="3">wild</strain>
    </source>
</reference>
<feature type="transmembrane region" description="Helical" evidence="1">
    <location>
        <begin position="103"/>
        <end position="124"/>
    </location>
</feature>
<evidence type="ECO:0008006" key="4">
    <source>
        <dbReference type="Google" id="ProtNLM"/>
    </source>
</evidence>
<keyword evidence="1" id="KW-0812">Transmembrane</keyword>
<protein>
    <recommendedName>
        <fullName evidence="4">MEGF10_11</fullName>
    </recommendedName>
</protein>
<keyword evidence="3" id="KW-1185">Reference proteome</keyword>
<proteinExistence type="predicted"/>
<dbReference type="AlphaFoldDB" id="A0A6J8AV36"/>
<organism evidence="2 3">
    <name type="scientific">Mytilus coruscus</name>
    <name type="common">Sea mussel</name>
    <dbReference type="NCBI Taxonomy" id="42192"/>
    <lineage>
        <taxon>Eukaryota</taxon>
        <taxon>Metazoa</taxon>
        <taxon>Spiralia</taxon>
        <taxon>Lophotrochozoa</taxon>
        <taxon>Mollusca</taxon>
        <taxon>Bivalvia</taxon>
        <taxon>Autobranchia</taxon>
        <taxon>Pteriomorphia</taxon>
        <taxon>Mytilida</taxon>
        <taxon>Mytiloidea</taxon>
        <taxon>Mytilidae</taxon>
        <taxon>Mytilinae</taxon>
        <taxon>Mytilus</taxon>
    </lineage>
</organism>
<evidence type="ECO:0000313" key="2">
    <source>
        <dbReference type="EMBL" id="CAC5374161.1"/>
    </source>
</evidence>
<dbReference type="EMBL" id="CACVKT020001987">
    <property type="protein sequence ID" value="CAC5374161.1"/>
    <property type="molecule type" value="Genomic_DNA"/>
</dbReference>
<accession>A0A6J8AV36</accession>
<evidence type="ECO:0000313" key="3">
    <source>
        <dbReference type="Proteomes" id="UP000507470"/>
    </source>
</evidence>
<gene>
    <name evidence="2" type="ORF">MCOR_11651</name>
</gene>
<sequence length="386" mass="43976">MNNLFAEKDIIMFLTYWSLIVHIIFSECKVGYTSRNGKPCHQCEAGMYGKRCIYTCKCEGSQRCHHVRGCISELGVTRIPSSVYTITEEDQINRDKAITKQQLLLYIVSAVCFVLLIGVFFLGWKYKKKSQSRRVPLSTTHHDTNDEKDLDINLVNQNTVSRFESAYDEIDESCIVNSLTTLTITKPSKNTNILDDSVLTHRNITEQNTVSSEYLTPISGNDKHEDHCDIQDTSIIIAVETPECCGRLHSAVFDYLIPVNVYQDSYVSSHVNDSNSQGDEYLHPYTSVISSLQRDTITADIQTENQISSESDEEANDHKYSNLYEQLSHNWKDNCPTYTHPLSSQHSITHGTAKKVHIQNKKVSNTFQKDEFKIAPSFNEMRTTSQ</sequence>